<proteinExistence type="predicted"/>
<evidence type="ECO:0000313" key="2">
    <source>
        <dbReference type="Proteomes" id="UP000887116"/>
    </source>
</evidence>
<sequence>MPDFQRPKLQDFHPLPSNHTWVEFMNSPEWRDLGLVPAKLWITKRAARVCRAQKETRIPGCSCRVPRVKERTRRAIVQEEETMGVSPTRLRIRAKSTQKEKMHHSSLNSFWIVNFFVSLIKYTCLLDEQFSLEESTRKENRVASESSIYVVLYNFVISSLGQATRTAKSVVRCKLGVRRVRTTAESRCCMRPRSTEALPPLTQELRSAPGSACLSS</sequence>
<dbReference type="EMBL" id="BMAO01008274">
    <property type="protein sequence ID" value="GFR22271.1"/>
    <property type="molecule type" value="Genomic_DNA"/>
</dbReference>
<accession>A0A8X6LTD9</accession>
<protein>
    <submittedName>
        <fullName evidence="1">Uncharacterized protein</fullName>
    </submittedName>
</protein>
<dbReference type="Proteomes" id="UP000887116">
    <property type="component" value="Unassembled WGS sequence"/>
</dbReference>
<reference evidence="1" key="1">
    <citation type="submission" date="2020-07" db="EMBL/GenBank/DDBJ databases">
        <title>Multicomponent nature underlies the extraordinary mechanical properties of spider dragline silk.</title>
        <authorList>
            <person name="Kono N."/>
            <person name="Nakamura H."/>
            <person name="Mori M."/>
            <person name="Yoshida Y."/>
            <person name="Ohtoshi R."/>
            <person name="Malay A.D."/>
            <person name="Moran D.A.P."/>
            <person name="Tomita M."/>
            <person name="Numata K."/>
            <person name="Arakawa K."/>
        </authorList>
    </citation>
    <scope>NUCLEOTIDE SEQUENCE</scope>
</reference>
<name>A0A8X6LTD9_TRICU</name>
<gene>
    <name evidence="1" type="ORF">TNCT_346231</name>
</gene>
<evidence type="ECO:0000313" key="1">
    <source>
        <dbReference type="EMBL" id="GFR22271.1"/>
    </source>
</evidence>
<dbReference type="AlphaFoldDB" id="A0A8X6LTD9"/>
<comment type="caution">
    <text evidence="1">The sequence shown here is derived from an EMBL/GenBank/DDBJ whole genome shotgun (WGS) entry which is preliminary data.</text>
</comment>
<organism evidence="1 2">
    <name type="scientific">Trichonephila clavata</name>
    <name type="common">Joro spider</name>
    <name type="synonym">Nephila clavata</name>
    <dbReference type="NCBI Taxonomy" id="2740835"/>
    <lineage>
        <taxon>Eukaryota</taxon>
        <taxon>Metazoa</taxon>
        <taxon>Ecdysozoa</taxon>
        <taxon>Arthropoda</taxon>
        <taxon>Chelicerata</taxon>
        <taxon>Arachnida</taxon>
        <taxon>Araneae</taxon>
        <taxon>Araneomorphae</taxon>
        <taxon>Entelegynae</taxon>
        <taxon>Araneoidea</taxon>
        <taxon>Nephilidae</taxon>
        <taxon>Trichonephila</taxon>
    </lineage>
</organism>
<keyword evidence="2" id="KW-1185">Reference proteome</keyword>